<sequence>MEKLEDIARSVNKPLNAILSHVNAIKPPGVRPPNPWNAYASWYNVEGEYAKPEKWTVQQWNTFVATQYRNELVEAIGEEAAKDPEAVREAMAFYLSWYKEHLTKHLDEIKSNPKKLSRYLDTMLKPMLHYTKQMWEDQGILVWGAAHPTKHNNTSVGQGVMWSGSPLFVRVKERSETQVPRALEDMSTLIHMVQMEGTHASADILDLYREIHCPAKKPPANESERDKHRRWLATIIRHDAARLIKNKHNLAMSNFVAKAWEYQLVLRNYPEETGVPGVEGFTLHNLGAGSLKAMVSARVEYVNKSVAGTLTEKDKCHKHLYVESWSEGDKAAHSNVQENVAIITNVAGADVVLADGTVPEADNSVSVGTAIVAEATTVQPKKAATVPLAKATTVCPKLTTRAMPLYQDDDSEDEAENEVRPPQPRSSAVSTSRPRPVPEVPNISVPPASPLVSLPTQPRQPSVGIHPRRWIGPASRVPIDSLASADTSTLPTVRNLRPVQKSVDTEPTRRPGPASRVPPVLPNHSRPSTNSNVSTIATAITLPQNSSATTAVHSQAFSHLTPVQREMMEWEINEERARRERQQEYAAQMRREAEQYQPPPDGASFWSLEMHSSTEPPTKKRKLGEAIPSGVSRPTKPLPSRVRIPSEPPEAPVASPAGLHTETGGFSNANAEPGPSCPRGTYSAGESSRQRRTPSRTPSLSPSKHPLLDLTQFMKPRPNKRKM</sequence>
<accession>A0ABR3F8Z8</accession>
<feature type="compositionally biased region" description="Basic and acidic residues" evidence="1">
    <location>
        <begin position="579"/>
        <end position="594"/>
    </location>
</feature>
<dbReference type="Proteomes" id="UP001465976">
    <property type="component" value="Unassembled WGS sequence"/>
</dbReference>
<comment type="caution">
    <text evidence="2">The sequence shown here is derived from an EMBL/GenBank/DDBJ whole genome shotgun (WGS) entry which is preliminary data.</text>
</comment>
<feature type="compositionally biased region" description="Acidic residues" evidence="1">
    <location>
        <begin position="407"/>
        <end position="416"/>
    </location>
</feature>
<proteinExistence type="predicted"/>
<gene>
    <name evidence="2" type="ORF">V5O48_010218</name>
</gene>
<keyword evidence="3" id="KW-1185">Reference proteome</keyword>
<protein>
    <submittedName>
        <fullName evidence="2">Uncharacterized protein</fullName>
    </submittedName>
</protein>
<organism evidence="2 3">
    <name type="scientific">Marasmius crinis-equi</name>
    <dbReference type="NCBI Taxonomy" id="585013"/>
    <lineage>
        <taxon>Eukaryota</taxon>
        <taxon>Fungi</taxon>
        <taxon>Dikarya</taxon>
        <taxon>Basidiomycota</taxon>
        <taxon>Agaricomycotina</taxon>
        <taxon>Agaricomycetes</taxon>
        <taxon>Agaricomycetidae</taxon>
        <taxon>Agaricales</taxon>
        <taxon>Marasmiineae</taxon>
        <taxon>Marasmiaceae</taxon>
        <taxon>Marasmius</taxon>
    </lineage>
</organism>
<evidence type="ECO:0000313" key="2">
    <source>
        <dbReference type="EMBL" id="KAL0571747.1"/>
    </source>
</evidence>
<evidence type="ECO:0000256" key="1">
    <source>
        <dbReference type="SAM" id="MobiDB-lite"/>
    </source>
</evidence>
<name>A0ABR3F8Z8_9AGAR</name>
<evidence type="ECO:0000313" key="3">
    <source>
        <dbReference type="Proteomes" id="UP001465976"/>
    </source>
</evidence>
<reference evidence="2 3" key="1">
    <citation type="submission" date="2024-02" db="EMBL/GenBank/DDBJ databases">
        <title>A draft genome for the cacao thread blight pathogen Marasmius crinis-equi.</title>
        <authorList>
            <person name="Cohen S.P."/>
            <person name="Baruah I.K."/>
            <person name="Amoako-Attah I."/>
            <person name="Bukari Y."/>
            <person name="Meinhardt L.W."/>
            <person name="Bailey B.A."/>
        </authorList>
    </citation>
    <scope>NUCLEOTIDE SEQUENCE [LARGE SCALE GENOMIC DNA]</scope>
    <source>
        <strain evidence="2 3">GH-76</strain>
    </source>
</reference>
<feature type="region of interest" description="Disordered" evidence="1">
    <location>
        <begin position="579"/>
        <end position="723"/>
    </location>
</feature>
<dbReference type="EMBL" id="JBAHYK010000722">
    <property type="protein sequence ID" value="KAL0571747.1"/>
    <property type="molecule type" value="Genomic_DNA"/>
</dbReference>
<feature type="region of interest" description="Disordered" evidence="1">
    <location>
        <begin position="407"/>
        <end position="469"/>
    </location>
</feature>
<feature type="region of interest" description="Disordered" evidence="1">
    <location>
        <begin position="497"/>
        <end position="531"/>
    </location>
</feature>